<dbReference type="PANTHER" id="PTHR24020">
    <property type="entry name" value="COLLAGEN ALPHA"/>
    <property type="match status" value="1"/>
</dbReference>
<dbReference type="Gene3D" id="2.10.25.10">
    <property type="entry name" value="Laminin"/>
    <property type="match status" value="1"/>
</dbReference>
<keyword evidence="7" id="KW-0325">Glycoprotein</keyword>
<dbReference type="InterPro" id="IPR000742">
    <property type="entry name" value="EGF"/>
</dbReference>
<feature type="non-terminal residue" evidence="11">
    <location>
        <position position="216"/>
    </location>
</feature>
<dbReference type="InterPro" id="IPR050525">
    <property type="entry name" value="ECM_Assembly_Org"/>
</dbReference>
<dbReference type="InParanoid" id="C3XQS3"/>
<evidence type="ECO:0000313" key="11">
    <source>
        <dbReference type="EMBL" id="EEN69649.1"/>
    </source>
</evidence>
<dbReference type="GO" id="GO:0005576">
    <property type="term" value="C:extracellular region"/>
    <property type="evidence" value="ECO:0007669"/>
    <property type="project" value="UniProtKB-SubCell"/>
</dbReference>
<keyword evidence="6" id="KW-1015">Disulfide bond</keyword>
<evidence type="ECO:0000256" key="6">
    <source>
        <dbReference type="ARBA" id="ARBA00023157"/>
    </source>
</evidence>
<evidence type="ECO:0000256" key="1">
    <source>
        <dbReference type="ARBA" id="ARBA00004613"/>
    </source>
</evidence>
<dbReference type="FunCoup" id="C3XQS3">
    <property type="interactions" value="57"/>
</dbReference>
<keyword evidence="5" id="KW-0677">Repeat</keyword>
<keyword evidence="4" id="KW-0732">Signal</keyword>
<accession>C3XQS3</accession>
<dbReference type="SMART" id="SM00179">
    <property type="entry name" value="EGF_CA"/>
    <property type="match status" value="1"/>
</dbReference>
<dbReference type="InterPro" id="IPR049883">
    <property type="entry name" value="NOTCH1_EGF-like"/>
</dbReference>
<gene>
    <name evidence="11" type="ORF">BRAFLDRAFT_227016</name>
</gene>
<dbReference type="PANTHER" id="PTHR24020:SF87">
    <property type="entry name" value="COLLAGEN ALPHA-1(VI) CHAIN-LIKE"/>
    <property type="match status" value="1"/>
</dbReference>
<feature type="domain" description="EGF-like" evidence="9">
    <location>
        <begin position="183"/>
        <end position="216"/>
    </location>
</feature>
<comment type="subcellular location">
    <subcellularLocation>
        <location evidence="1">Secreted</location>
    </subcellularLocation>
</comment>
<dbReference type="InterPro" id="IPR000152">
    <property type="entry name" value="EGF-type_Asp/Asn_hydroxyl_site"/>
</dbReference>
<dbReference type="eggNOG" id="KOG1217">
    <property type="taxonomic scope" value="Eukaryota"/>
</dbReference>
<dbReference type="InterPro" id="IPR018097">
    <property type="entry name" value="EGF_Ca-bd_CS"/>
</dbReference>
<keyword evidence="2" id="KW-0964">Secreted</keyword>
<evidence type="ECO:0000256" key="5">
    <source>
        <dbReference type="ARBA" id="ARBA00022737"/>
    </source>
</evidence>
<protein>
    <recommendedName>
        <fullName evidence="12">VWFA domain-containing protein</fullName>
    </recommendedName>
</protein>
<dbReference type="Pfam" id="PF07645">
    <property type="entry name" value="EGF_CA"/>
    <property type="match status" value="1"/>
</dbReference>
<dbReference type="InterPro" id="IPR001881">
    <property type="entry name" value="EGF-like_Ca-bd_dom"/>
</dbReference>
<dbReference type="Pfam" id="PF00092">
    <property type="entry name" value="VWA"/>
    <property type="match status" value="1"/>
</dbReference>
<evidence type="ECO:0000256" key="7">
    <source>
        <dbReference type="ARBA" id="ARBA00023180"/>
    </source>
</evidence>
<evidence type="ECO:0000256" key="2">
    <source>
        <dbReference type="ARBA" id="ARBA00022525"/>
    </source>
</evidence>
<evidence type="ECO:0000259" key="9">
    <source>
        <dbReference type="PROSITE" id="PS50026"/>
    </source>
</evidence>
<evidence type="ECO:0000256" key="3">
    <source>
        <dbReference type="ARBA" id="ARBA00022536"/>
    </source>
</evidence>
<dbReference type="PROSITE" id="PS00010">
    <property type="entry name" value="ASX_HYDROXYL"/>
    <property type="match status" value="1"/>
</dbReference>
<dbReference type="SUPFAM" id="SSF57196">
    <property type="entry name" value="EGF/Laminin"/>
    <property type="match status" value="1"/>
</dbReference>
<dbReference type="InterPro" id="IPR002035">
    <property type="entry name" value="VWF_A"/>
</dbReference>
<dbReference type="AlphaFoldDB" id="C3XQS3"/>
<dbReference type="SMART" id="SM00327">
    <property type="entry name" value="VWA"/>
    <property type="match status" value="1"/>
</dbReference>
<evidence type="ECO:0000256" key="4">
    <source>
        <dbReference type="ARBA" id="ARBA00022729"/>
    </source>
</evidence>
<evidence type="ECO:0000256" key="8">
    <source>
        <dbReference type="PROSITE-ProRule" id="PRU00076"/>
    </source>
</evidence>
<organism>
    <name type="scientific">Branchiostoma floridae</name>
    <name type="common">Florida lancelet</name>
    <name type="synonym">Amphioxus</name>
    <dbReference type="NCBI Taxonomy" id="7739"/>
    <lineage>
        <taxon>Eukaryota</taxon>
        <taxon>Metazoa</taxon>
        <taxon>Chordata</taxon>
        <taxon>Cephalochordata</taxon>
        <taxon>Leptocardii</taxon>
        <taxon>Amphioxiformes</taxon>
        <taxon>Branchiostomatidae</taxon>
        <taxon>Branchiostoma</taxon>
    </lineage>
</organism>
<dbReference type="InterPro" id="IPR036465">
    <property type="entry name" value="vWFA_dom_sf"/>
</dbReference>
<dbReference type="FunFam" id="2.10.25.10:FF:000038">
    <property type="entry name" value="Fibrillin 2"/>
    <property type="match status" value="1"/>
</dbReference>
<name>C3XQS3_BRAFL</name>
<dbReference type="GO" id="GO:0005509">
    <property type="term" value="F:calcium ion binding"/>
    <property type="evidence" value="ECO:0007669"/>
    <property type="project" value="InterPro"/>
</dbReference>
<dbReference type="SUPFAM" id="SSF53300">
    <property type="entry name" value="vWA-like"/>
    <property type="match status" value="1"/>
</dbReference>
<dbReference type="Gene3D" id="3.40.50.410">
    <property type="entry name" value="von Willebrand factor, type A domain"/>
    <property type="match status" value="1"/>
</dbReference>
<sequence length="216" mass="22846">MQADILFLVEGSRSVSALEFEKMKTFLNNIVGQFDIGPTATQVGVVQYSWFIRQECALNAHSSLASLQQAISNITVLGLGTHTGAALTFARNTALTAANGARPGVPKIVVVMTDGASEDDVTLPSQNLRNDGVITFAISVSWSLPNDRLLQDIAGSPDRIFAATDFDALDGIKVTLSSQLCEDIDECADGSHYCSPDATCANTPGSFTCSCNVGYS</sequence>
<dbReference type="PROSITE" id="PS01187">
    <property type="entry name" value="EGF_CA"/>
    <property type="match status" value="1"/>
</dbReference>
<evidence type="ECO:0008006" key="12">
    <source>
        <dbReference type="Google" id="ProtNLM"/>
    </source>
</evidence>
<keyword evidence="3 8" id="KW-0245">EGF-like domain</keyword>
<reference evidence="11" key="1">
    <citation type="journal article" date="2008" name="Nature">
        <title>The amphioxus genome and the evolution of the chordate karyotype.</title>
        <authorList>
            <consortium name="US DOE Joint Genome Institute (JGI-PGF)"/>
            <person name="Putnam N.H."/>
            <person name="Butts T."/>
            <person name="Ferrier D.E.K."/>
            <person name="Furlong R.F."/>
            <person name="Hellsten U."/>
            <person name="Kawashima T."/>
            <person name="Robinson-Rechavi M."/>
            <person name="Shoguchi E."/>
            <person name="Terry A."/>
            <person name="Yu J.-K."/>
            <person name="Benito-Gutierrez E.L."/>
            <person name="Dubchak I."/>
            <person name="Garcia-Fernandez J."/>
            <person name="Gibson-Brown J.J."/>
            <person name="Grigoriev I.V."/>
            <person name="Horton A.C."/>
            <person name="de Jong P.J."/>
            <person name="Jurka J."/>
            <person name="Kapitonov V.V."/>
            <person name="Kohara Y."/>
            <person name="Kuroki Y."/>
            <person name="Lindquist E."/>
            <person name="Lucas S."/>
            <person name="Osoegawa K."/>
            <person name="Pennacchio L.A."/>
            <person name="Salamov A.A."/>
            <person name="Satou Y."/>
            <person name="Sauka-Spengler T."/>
            <person name="Schmutz J."/>
            <person name="Shin-I T."/>
            <person name="Toyoda A."/>
            <person name="Bronner-Fraser M."/>
            <person name="Fujiyama A."/>
            <person name="Holland L.Z."/>
            <person name="Holland P.W.H."/>
            <person name="Satoh N."/>
            <person name="Rokhsar D.S."/>
        </authorList>
    </citation>
    <scope>NUCLEOTIDE SEQUENCE [LARGE SCALE GENOMIC DNA]</scope>
    <source>
        <strain evidence="11">S238N-H82</strain>
        <tissue evidence="11">Testes</tissue>
    </source>
</reference>
<dbReference type="FunFam" id="3.40.50.410:FF:000004">
    <property type="entry name" value="collagen alpha-6(VI) chain"/>
    <property type="match status" value="1"/>
</dbReference>
<dbReference type="PRINTS" id="PR00453">
    <property type="entry name" value="VWFADOMAIN"/>
</dbReference>
<comment type="caution">
    <text evidence="8">Lacks conserved residue(s) required for the propagation of feature annotation.</text>
</comment>
<feature type="domain" description="VWFA" evidence="10">
    <location>
        <begin position="4"/>
        <end position="180"/>
    </location>
</feature>
<evidence type="ECO:0000259" key="10">
    <source>
        <dbReference type="PROSITE" id="PS50234"/>
    </source>
</evidence>
<dbReference type="PROSITE" id="PS50234">
    <property type="entry name" value="VWFA"/>
    <property type="match status" value="1"/>
</dbReference>
<dbReference type="EMBL" id="GG666455">
    <property type="protein sequence ID" value="EEN69649.1"/>
    <property type="molecule type" value="Genomic_DNA"/>
</dbReference>
<proteinExistence type="predicted"/>
<dbReference type="PROSITE" id="PS50026">
    <property type="entry name" value="EGF_3"/>
    <property type="match status" value="1"/>
</dbReference>